<dbReference type="InterPro" id="IPR003598">
    <property type="entry name" value="Ig_sub2"/>
</dbReference>
<evidence type="ECO:0000256" key="10">
    <source>
        <dbReference type="ARBA" id="ARBA00023157"/>
    </source>
</evidence>
<dbReference type="FunFam" id="2.60.40.10:FF:000273">
    <property type="entry name" value="contactin-3 isoform X1"/>
    <property type="match status" value="1"/>
</dbReference>
<keyword evidence="9 14" id="KW-0472">Membrane</keyword>
<evidence type="ECO:0000256" key="4">
    <source>
        <dbReference type="ARBA" id="ARBA00022475"/>
    </source>
</evidence>
<dbReference type="InterPro" id="IPR007110">
    <property type="entry name" value="Ig-like_dom"/>
</dbReference>
<feature type="region of interest" description="Disordered" evidence="13">
    <location>
        <begin position="1271"/>
        <end position="1325"/>
    </location>
</feature>
<sequence length="1418" mass="154691">LENISLTLGVFSLSTASNIASSSSSYSSNLGFVDFTFTREPRDTVTVRGGVLQLDCQAQADSVTRRPSITWRKDGVLLSTVVDERRQQLSNGTLMVRNVVHSRHHRPDEGEYQCLATLDGLGSIVSRTAKVTVAGPLRVIVPTESVSAYLGDTALLRCEVSGDPLPVIRWQKNREDLPLTFDPDFRLAVLPSGSLQVSRVQPPDSATYRCLADNPGSTRTGTDAELRVLPEPGVSRNIQFLQRPSRVTALLGTDAVLECSASGYPTPSIQWRRGDEGIQSWSVNKKYSLLAGSNLIIRSVTDDDSGTYSCTATNKNHNITAQAELSVLVPPQFLNYPTNTYAYESTDIELECAVTGNPLPTIRWMKNGEEVIPSDYFQIVDGSNLQILGLVKSDEGFYQCVAENSAGSSQAMAQLLLREPVSPSPGVALPSAPRDLVPVLVSSRFVRLSWRPPEETGGGVQTYGIYYSQDGVERERSVNVSEPESLELTVSNLKPEESYTFRVVAYNDIGPGESSAALKITTKPDLEVPSRVESLRALALSPTSIQVNWEPPSHPNGPILGYRLLWTESPSGKEQSVEVGGLTYKMDGLNRFTEYTVRVLAINRYGPGVASEAIGVTTHSDVPSAPPQNITLEVVLSRSIKVSWQPPPRSNQNGIITAYKIKYRKTGRRGDQEAIEPNNFWYLFTGLEKGSQYSFQVAAMTVNGTGPASEWYTAETPENDLDESQVPDQPSSLHVRPLPNSIIMSWTPPLSPNILVRGYIIGYGVGSPYAETVRVDSKQRYYSIENLEPSSHYVISLKAFNNAGEGVPLYESAVTRSLTDPIDPLEDDLFHLFDKYPTPMPDTSTPMIPPVGVQAVALSSDSVRMSWADNSMTKNQKSSEVRYYSVKWKSSYSTSGKYKSADTTALSHTITGLKPNTMYEFAVMVTKGRKSSTWSMTAHATTYEAAPSSAPKDLTVISREGRPRSVLISWQPPLEANGRITGYILYYTMDKNIPIDDWVMEAISGDRLTHQVVDLNLDTVYYYRIQAKNAKGVGPLSEPIHFRTAKVEHPDKMANDQGQPINYFLIFFSFSVTPQKNSNLLVIIVVSVGAIAVVVVVTVALICTRRSSAQQRKKRASHSASKRKGSQKDLRPPDLWIHHEEMEMKNMDKAPSVAPSGRDSPLQSCQDLPQVAHSQSESQMGSKSSHSGPDADEASSGISTLDRSITTRRGTRGKMMIPMDSQPSNTPVVSAIPVPALDSAQYPGILPSPSCGFTHNKFSLRPMPFPSLTLDRGYTPGTQQPASQQPTPLLPGSSEAQAGGSRTIPTACVRPTHPLRSFTNPLLPPPMGTIDPKVYTSMISQSGGSLPKPQVKTASLGQAGKARSPLLPVSVPTAPDLQEEGGAKLPEDSVYEQDDLSEQMASLEGLMKQLNAITGSAF</sequence>
<dbReference type="FunFam" id="2.60.40.10:FF:000101">
    <property type="entry name" value="Neogenin isoform 1"/>
    <property type="match status" value="1"/>
</dbReference>
<feature type="domain" description="Fibronectin type-III" evidence="16">
    <location>
        <begin position="950"/>
        <end position="1047"/>
    </location>
</feature>
<keyword evidence="6" id="KW-0732">Signal</keyword>
<feature type="domain" description="Fibronectin type-III" evidence="16">
    <location>
        <begin position="626"/>
        <end position="719"/>
    </location>
</feature>
<proteinExistence type="inferred from homology"/>
<dbReference type="InterPro" id="IPR036179">
    <property type="entry name" value="Ig-like_dom_sf"/>
</dbReference>
<dbReference type="InterPro" id="IPR036116">
    <property type="entry name" value="FN3_sf"/>
</dbReference>
<evidence type="ECO:0000259" key="15">
    <source>
        <dbReference type="PROSITE" id="PS50835"/>
    </source>
</evidence>
<evidence type="ECO:0000256" key="13">
    <source>
        <dbReference type="SAM" id="MobiDB-lite"/>
    </source>
</evidence>
<dbReference type="InterPro" id="IPR010560">
    <property type="entry name" value="Neogenin_C"/>
</dbReference>
<dbReference type="PROSITE" id="PS50853">
    <property type="entry name" value="FN3"/>
    <property type="match status" value="6"/>
</dbReference>
<evidence type="ECO:0000313" key="18">
    <source>
        <dbReference type="Proteomes" id="UP000265200"/>
    </source>
</evidence>
<dbReference type="SMART" id="SM00060">
    <property type="entry name" value="FN3"/>
    <property type="match status" value="6"/>
</dbReference>
<protein>
    <submittedName>
        <fullName evidence="17">DCC netrin 1 receptor</fullName>
    </submittedName>
</protein>
<dbReference type="FunFam" id="2.60.40.10:FF:000551">
    <property type="entry name" value="Protogenin A"/>
    <property type="match status" value="1"/>
</dbReference>
<dbReference type="Proteomes" id="UP000265200">
    <property type="component" value="Chromosome 12"/>
</dbReference>
<evidence type="ECO:0000256" key="7">
    <source>
        <dbReference type="ARBA" id="ARBA00022737"/>
    </source>
</evidence>
<keyword evidence="7" id="KW-0677">Repeat</keyword>
<accession>A0A3P9I0H7</accession>
<evidence type="ECO:0000259" key="16">
    <source>
        <dbReference type="PROSITE" id="PS50853"/>
    </source>
</evidence>
<feature type="region of interest" description="Disordered" evidence="13">
    <location>
        <begin position="1108"/>
        <end position="1134"/>
    </location>
</feature>
<dbReference type="InterPro" id="IPR003961">
    <property type="entry name" value="FN3_dom"/>
</dbReference>
<keyword evidence="4" id="KW-1003">Cell membrane</keyword>
<feature type="domain" description="Fibronectin type-III" evidence="16">
    <location>
        <begin position="726"/>
        <end position="822"/>
    </location>
</feature>
<dbReference type="PROSITE" id="PS50835">
    <property type="entry name" value="IG_LIKE"/>
    <property type="match status" value="4"/>
</dbReference>
<dbReference type="FunFam" id="2.60.40.10:FF:000216">
    <property type="entry name" value="neogenin isoform X1"/>
    <property type="match status" value="1"/>
</dbReference>
<keyword evidence="8 14" id="KW-1133">Transmembrane helix</keyword>
<dbReference type="Pfam" id="PF06583">
    <property type="entry name" value="Neogenin_C"/>
    <property type="match status" value="1"/>
</dbReference>
<dbReference type="PANTHER" id="PTHR44170">
    <property type="entry name" value="PROTEIN SIDEKICK"/>
    <property type="match status" value="1"/>
</dbReference>
<feature type="domain" description="Ig-like" evidence="15">
    <location>
        <begin position="232"/>
        <end position="326"/>
    </location>
</feature>
<comment type="subcellular location">
    <subcellularLocation>
        <location evidence="1">Cell membrane</location>
    </subcellularLocation>
    <subcellularLocation>
        <location evidence="2">Membrane</location>
        <topology evidence="2">Single-pass type I membrane protein</topology>
    </subcellularLocation>
</comment>
<reference evidence="17" key="3">
    <citation type="submission" date="2025-08" db="UniProtKB">
        <authorList>
            <consortium name="Ensembl"/>
        </authorList>
    </citation>
    <scope>IDENTIFICATION</scope>
    <source>
        <strain evidence="17">HSOK</strain>
    </source>
</reference>
<dbReference type="FunFam" id="2.60.40.10:FF:000133">
    <property type="entry name" value="Neogenin isoform 1"/>
    <property type="match status" value="1"/>
</dbReference>
<reference evidence="17" key="4">
    <citation type="submission" date="2025-09" db="UniProtKB">
        <authorList>
            <consortium name="Ensembl"/>
        </authorList>
    </citation>
    <scope>IDENTIFICATION</scope>
    <source>
        <strain evidence="17">HSOK</strain>
    </source>
</reference>
<feature type="domain" description="Ig-like" evidence="15">
    <location>
        <begin position="331"/>
        <end position="416"/>
    </location>
</feature>
<evidence type="ECO:0000256" key="12">
    <source>
        <dbReference type="ARBA" id="ARBA00023319"/>
    </source>
</evidence>
<feature type="domain" description="Ig-like" evidence="15">
    <location>
        <begin position="136"/>
        <end position="227"/>
    </location>
</feature>
<dbReference type="Pfam" id="PF07679">
    <property type="entry name" value="I-set"/>
    <property type="match status" value="2"/>
</dbReference>
<feature type="transmembrane region" description="Helical" evidence="14">
    <location>
        <begin position="1080"/>
        <end position="1104"/>
    </location>
</feature>
<dbReference type="FunFam" id="2.60.40.10:FF:000106">
    <property type="entry name" value="Neogenin isoform 1"/>
    <property type="match status" value="1"/>
</dbReference>
<evidence type="ECO:0000256" key="9">
    <source>
        <dbReference type="ARBA" id="ARBA00023136"/>
    </source>
</evidence>
<feature type="domain" description="Fibronectin type-III" evidence="16">
    <location>
        <begin position="528"/>
        <end position="621"/>
    </location>
</feature>
<dbReference type="SMART" id="SM00409">
    <property type="entry name" value="IG"/>
    <property type="match status" value="5"/>
</dbReference>
<feature type="region of interest" description="Disordered" evidence="13">
    <location>
        <begin position="1341"/>
        <end position="1388"/>
    </location>
</feature>
<dbReference type="Pfam" id="PF00041">
    <property type="entry name" value="fn3"/>
    <property type="match status" value="6"/>
</dbReference>
<feature type="domain" description="Fibronectin type-III" evidence="16">
    <location>
        <begin position="432"/>
        <end position="525"/>
    </location>
</feature>
<name>A0A3P9I0H7_ORYLA</name>
<feature type="compositionally biased region" description="Basic residues" evidence="13">
    <location>
        <begin position="1111"/>
        <end position="1125"/>
    </location>
</feature>
<evidence type="ECO:0000313" key="17">
    <source>
        <dbReference type="Ensembl" id="ENSORLP00015013442.1"/>
    </source>
</evidence>
<feature type="compositionally biased region" description="Polar residues" evidence="13">
    <location>
        <begin position="1276"/>
        <end position="1287"/>
    </location>
</feature>
<feature type="domain" description="Ig-like" evidence="15">
    <location>
        <begin position="35"/>
        <end position="132"/>
    </location>
</feature>
<dbReference type="InterPro" id="IPR003599">
    <property type="entry name" value="Ig_sub"/>
</dbReference>
<evidence type="ECO:0000256" key="2">
    <source>
        <dbReference type="ARBA" id="ARBA00004479"/>
    </source>
</evidence>
<reference key="1">
    <citation type="journal article" date="2007" name="Nature">
        <title>The medaka draft genome and insights into vertebrate genome evolution.</title>
        <authorList>
            <person name="Kasahara M."/>
            <person name="Naruse K."/>
            <person name="Sasaki S."/>
            <person name="Nakatani Y."/>
            <person name="Qu W."/>
            <person name="Ahsan B."/>
            <person name="Yamada T."/>
            <person name="Nagayasu Y."/>
            <person name="Doi K."/>
            <person name="Kasai Y."/>
            <person name="Jindo T."/>
            <person name="Kobayashi D."/>
            <person name="Shimada A."/>
            <person name="Toyoda A."/>
            <person name="Kuroki Y."/>
            <person name="Fujiyama A."/>
            <person name="Sasaki T."/>
            <person name="Shimizu A."/>
            <person name="Asakawa S."/>
            <person name="Shimizu N."/>
            <person name="Hashimoto S."/>
            <person name="Yang J."/>
            <person name="Lee Y."/>
            <person name="Matsushima K."/>
            <person name="Sugano S."/>
            <person name="Sakaizumi M."/>
            <person name="Narita T."/>
            <person name="Ohishi K."/>
            <person name="Haga S."/>
            <person name="Ohta F."/>
            <person name="Nomoto H."/>
            <person name="Nogata K."/>
            <person name="Morishita T."/>
            <person name="Endo T."/>
            <person name="Shin-I T."/>
            <person name="Takeda H."/>
            <person name="Morishita S."/>
            <person name="Kohara Y."/>
        </authorList>
    </citation>
    <scope>NUCLEOTIDE SEQUENCE [LARGE SCALE GENOMIC DNA]</scope>
    <source>
        <strain>Hd-rR</strain>
    </source>
</reference>
<evidence type="ECO:0000256" key="11">
    <source>
        <dbReference type="ARBA" id="ARBA00023180"/>
    </source>
</evidence>
<dbReference type="Gene3D" id="2.60.40.10">
    <property type="entry name" value="Immunoglobulins"/>
    <property type="match status" value="10"/>
</dbReference>
<dbReference type="GO" id="GO:0005886">
    <property type="term" value="C:plasma membrane"/>
    <property type="evidence" value="ECO:0007669"/>
    <property type="project" value="UniProtKB-SubCell"/>
</dbReference>
<keyword evidence="10" id="KW-1015">Disulfide bond</keyword>
<dbReference type="Ensembl" id="ENSORLT00015033057.1">
    <property type="protein sequence ID" value="ENSORLP00015013442.1"/>
    <property type="gene ID" value="ENSORLG00015014450.1"/>
</dbReference>
<evidence type="ECO:0000256" key="6">
    <source>
        <dbReference type="ARBA" id="ARBA00022729"/>
    </source>
</evidence>
<reference evidence="17 18" key="2">
    <citation type="submission" date="2017-04" db="EMBL/GenBank/DDBJ databases">
        <title>CpG methylation of centromeres and impact of large insertions on vertebrate speciation.</title>
        <authorList>
            <person name="Ichikawa K."/>
            <person name="Yoshimura J."/>
            <person name="Morishita S."/>
        </authorList>
    </citation>
    <scope>NUCLEOTIDE SEQUENCE</scope>
    <source>
        <strain evidence="17 18">HSOK</strain>
    </source>
</reference>
<dbReference type="CDD" id="cd05722">
    <property type="entry name" value="IgI_1_Neogenin_like"/>
    <property type="match status" value="1"/>
</dbReference>
<dbReference type="SUPFAM" id="SSF48726">
    <property type="entry name" value="Immunoglobulin"/>
    <property type="match status" value="4"/>
</dbReference>
<dbReference type="FunFam" id="2.60.40.10:FF:000187">
    <property type="entry name" value="neogenin isoform X2"/>
    <property type="match status" value="1"/>
</dbReference>
<organism evidence="17 18">
    <name type="scientific">Oryzias latipes</name>
    <name type="common">Japanese rice fish</name>
    <name type="synonym">Japanese killifish</name>
    <dbReference type="NCBI Taxonomy" id="8090"/>
    <lineage>
        <taxon>Eukaryota</taxon>
        <taxon>Metazoa</taxon>
        <taxon>Chordata</taxon>
        <taxon>Craniata</taxon>
        <taxon>Vertebrata</taxon>
        <taxon>Euteleostomi</taxon>
        <taxon>Actinopterygii</taxon>
        <taxon>Neopterygii</taxon>
        <taxon>Teleostei</taxon>
        <taxon>Neoteleostei</taxon>
        <taxon>Acanthomorphata</taxon>
        <taxon>Ovalentaria</taxon>
        <taxon>Atherinomorphae</taxon>
        <taxon>Beloniformes</taxon>
        <taxon>Adrianichthyidae</taxon>
        <taxon>Oryziinae</taxon>
        <taxon>Oryzias</taxon>
    </lineage>
</organism>
<keyword evidence="11" id="KW-0325">Glycoprotein</keyword>
<feature type="domain" description="Fibronectin type-III" evidence="16">
    <location>
        <begin position="849"/>
        <end position="945"/>
    </location>
</feature>
<evidence type="ECO:0000256" key="8">
    <source>
        <dbReference type="ARBA" id="ARBA00022989"/>
    </source>
</evidence>
<comment type="similarity">
    <text evidence="3">Belongs to the immunoglobulin superfamily. DCC family.</text>
</comment>
<evidence type="ECO:0000256" key="14">
    <source>
        <dbReference type="SAM" id="Phobius"/>
    </source>
</evidence>
<dbReference type="PRINTS" id="PR00014">
    <property type="entry name" value="FNTYPEIII"/>
</dbReference>
<evidence type="ECO:0000256" key="3">
    <source>
        <dbReference type="ARBA" id="ARBA00009588"/>
    </source>
</evidence>
<feature type="compositionally biased region" description="Polar residues" evidence="13">
    <location>
        <begin position="1196"/>
        <end position="1208"/>
    </location>
</feature>
<keyword evidence="5 14" id="KW-0812">Transmembrane</keyword>
<evidence type="ECO:0000256" key="5">
    <source>
        <dbReference type="ARBA" id="ARBA00022692"/>
    </source>
</evidence>
<dbReference type="Pfam" id="PF13927">
    <property type="entry name" value="Ig_3"/>
    <property type="match status" value="1"/>
</dbReference>
<dbReference type="FunFam" id="2.60.40.10:FF:000189">
    <property type="entry name" value="Neogenin isoform 3"/>
    <property type="match status" value="1"/>
</dbReference>
<dbReference type="SUPFAM" id="SSF49265">
    <property type="entry name" value="Fibronectin type III"/>
    <property type="match status" value="3"/>
</dbReference>
<dbReference type="SMART" id="SM00408">
    <property type="entry name" value="IGc2"/>
    <property type="match status" value="4"/>
</dbReference>
<dbReference type="CDD" id="cd00063">
    <property type="entry name" value="FN3"/>
    <property type="match status" value="6"/>
</dbReference>
<feature type="compositionally biased region" description="Low complexity" evidence="13">
    <location>
        <begin position="1173"/>
        <end position="1188"/>
    </location>
</feature>
<dbReference type="FunFam" id="2.60.40.10:FF:000004">
    <property type="entry name" value="DCC isoform 1"/>
    <property type="match status" value="2"/>
</dbReference>
<dbReference type="InterPro" id="IPR013783">
    <property type="entry name" value="Ig-like_fold"/>
</dbReference>
<dbReference type="InterPro" id="IPR013098">
    <property type="entry name" value="Ig_I-set"/>
</dbReference>
<evidence type="ECO:0000256" key="1">
    <source>
        <dbReference type="ARBA" id="ARBA00004236"/>
    </source>
</evidence>
<keyword evidence="12" id="KW-0393">Immunoglobulin domain</keyword>
<feature type="region of interest" description="Disordered" evidence="13">
    <location>
        <begin position="1147"/>
        <end position="1226"/>
    </location>
</feature>
<dbReference type="Pfam" id="PF13895">
    <property type="entry name" value="Ig_2"/>
    <property type="match status" value="1"/>
</dbReference>
<dbReference type="PANTHER" id="PTHR44170:SF8">
    <property type="entry name" value="NETRIN RECEPTOR DCC"/>
    <property type="match status" value="1"/>
</dbReference>